<dbReference type="InterPro" id="IPR014883">
    <property type="entry name" value="VRR_NUC"/>
</dbReference>
<dbReference type="GO" id="GO:0016788">
    <property type="term" value="F:hydrolase activity, acting on ester bonds"/>
    <property type="evidence" value="ECO:0007669"/>
    <property type="project" value="InterPro"/>
</dbReference>
<dbReference type="AlphaFoldDB" id="A0A4P7VS26"/>
<evidence type="ECO:0000313" key="5">
    <source>
        <dbReference type="EMBL" id="QCD37179.1"/>
    </source>
</evidence>
<keyword evidence="3" id="KW-0378">Hydrolase</keyword>
<geneLocation type="plasmid" evidence="6">
    <name>ptaa-4-1</name>
</geneLocation>
<evidence type="ECO:0000256" key="2">
    <source>
        <dbReference type="ARBA" id="ARBA00022722"/>
    </source>
</evidence>
<dbReference type="Gene3D" id="3.40.1350.10">
    <property type="match status" value="1"/>
</dbReference>
<dbReference type="GeneID" id="82151203"/>
<dbReference type="SMART" id="SM00990">
    <property type="entry name" value="VRR_NUC"/>
    <property type="match status" value="1"/>
</dbReference>
<dbReference type="Proteomes" id="UP000297031">
    <property type="component" value="Plasmid pTAA-4-1"/>
</dbReference>
<dbReference type="GO" id="GO:0003676">
    <property type="term" value="F:nucleic acid binding"/>
    <property type="evidence" value="ECO:0007669"/>
    <property type="project" value="InterPro"/>
</dbReference>
<name>A0A4P7VS26_9BACT</name>
<gene>
    <name evidence="5" type="ORF">E7746_14660</name>
</gene>
<comment type="cofactor">
    <cofactor evidence="1">
        <name>Mg(2+)</name>
        <dbReference type="ChEBI" id="CHEBI:18420"/>
    </cofactor>
</comment>
<keyword evidence="5" id="KW-0614">Plasmid</keyword>
<protein>
    <submittedName>
        <fullName evidence="5">VRR-NUC domain-containing protein</fullName>
    </submittedName>
</protein>
<organism evidence="5 6">
    <name type="scientific">Muribaculum gordoncarteri</name>
    <dbReference type="NCBI Taxonomy" id="2530390"/>
    <lineage>
        <taxon>Bacteria</taxon>
        <taxon>Pseudomonadati</taxon>
        <taxon>Bacteroidota</taxon>
        <taxon>Bacteroidia</taxon>
        <taxon>Bacteroidales</taxon>
        <taxon>Muribaculaceae</taxon>
        <taxon>Muribaculum</taxon>
    </lineage>
</organism>
<evidence type="ECO:0000256" key="3">
    <source>
        <dbReference type="ARBA" id="ARBA00022801"/>
    </source>
</evidence>
<dbReference type="KEGG" id="mgod:E7746_14660"/>
<dbReference type="Pfam" id="PF08774">
    <property type="entry name" value="VRR_NUC"/>
    <property type="match status" value="1"/>
</dbReference>
<evidence type="ECO:0000256" key="1">
    <source>
        <dbReference type="ARBA" id="ARBA00001946"/>
    </source>
</evidence>
<sequence>MRHAESQIQQNCVKWFRLQYADLALLLFAVPNGGARNRIEAGIMKGEGVTAGVADMLFLLPNKYHHALCIEFKTPKGKQQDSQKRFQRKVEAFGYRYEIVRSLEEFIELMRNYLAQR</sequence>
<dbReference type="InterPro" id="IPR011856">
    <property type="entry name" value="tRNA_endonuc-like_dom_sf"/>
</dbReference>
<evidence type="ECO:0000259" key="4">
    <source>
        <dbReference type="SMART" id="SM00990"/>
    </source>
</evidence>
<feature type="domain" description="VRR-NUC" evidence="4">
    <location>
        <begin position="3"/>
        <end position="104"/>
    </location>
</feature>
<dbReference type="EMBL" id="CP039394">
    <property type="protein sequence ID" value="QCD37179.1"/>
    <property type="molecule type" value="Genomic_DNA"/>
</dbReference>
<keyword evidence="6" id="KW-1185">Reference proteome</keyword>
<evidence type="ECO:0000313" key="6">
    <source>
        <dbReference type="Proteomes" id="UP000297031"/>
    </source>
</evidence>
<dbReference type="OrthoDB" id="1272564at2"/>
<proteinExistence type="predicted"/>
<keyword evidence="2" id="KW-0540">Nuclease</keyword>
<dbReference type="GO" id="GO:0004518">
    <property type="term" value="F:nuclease activity"/>
    <property type="evidence" value="ECO:0007669"/>
    <property type="project" value="UniProtKB-KW"/>
</dbReference>
<accession>A0A4P7VS26</accession>
<dbReference type="RefSeq" id="WP_135472894.1">
    <property type="nucleotide sequence ID" value="NZ_CP039394.1"/>
</dbReference>
<reference evidence="5 6" key="1">
    <citation type="submission" date="2019-02" db="EMBL/GenBank/DDBJ databases">
        <title>Isolation and identification of novel species under the genus Muribaculum.</title>
        <authorList>
            <person name="Miyake S."/>
            <person name="Ding Y."/>
            <person name="Low A."/>
            <person name="Soh M."/>
            <person name="Seedorf H."/>
        </authorList>
    </citation>
    <scope>NUCLEOTIDE SEQUENCE [LARGE SCALE GENOMIC DNA]</scope>
    <source>
        <strain evidence="5 6">TLL-A4</strain>
        <plasmid evidence="6">ptaa-4-1</plasmid>
    </source>
</reference>